<protein>
    <submittedName>
        <fullName evidence="2">Uncharacterized protein</fullName>
    </submittedName>
</protein>
<dbReference type="RefSeq" id="WP_256765230.1">
    <property type="nucleotide sequence ID" value="NZ_JANIGO010000005.1"/>
</dbReference>
<feature type="compositionally biased region" description="Polar residues" evidence="1">
    <location>
        <begin position="158"/>
        <end position="174"/>
    </location>
</feature>
<comment type="caution">
    <text evidence="2">The sequence shown here is derived from an EMBL/GenBank/DDBJ whole genome shotgun (WGS) entry which is preliminary data.</text>
</comment>
<dbReference type="EMBL" id="JANIGO010000005">
    <property type="protein sequence ID" value="MCQ8897423.1"/>
    <property type="molecule type" value="Genomic_DNA"/>
</dbReference>
<sequence length="216" mass="23486">MPLAAQTSLFPSTRTHREVNSALYSEAINPASNPRLNQQFVALAQVLSSAKGLDGELQQLLESMSANPAKPLLVCIDRACWPAAYQPAERKLVIHPDLIRIAQDSPPARLYAAAEIFDQVIYATLHAQSTDSSASMVFQGVGTDVLKTLVRIKEKKQTQQQTGLSNAQSDQPSEANAPLLIDPTSAWHLACPRYGDESHCVRAFVKAANKLLASRP</sequence>
<feature type="region of interest" description="Disordered" evidence="1">
    <location>
        <begin position="157"/>
        <end position="177"/>
    </location>
</feature>
<evidence type="ECO:0000313" key="2">
    <source>
        <dbReference type="EMBL" id="MCQ8897423.1"/>
    </source>
</evidence>
<evidence type="ECO:0000256" key="1">
    <source>
        <dbReference type="SAM" id="MobiDB-lite"/>
    </source>
</evidence>
<reference evidence="2 3" key="1">
    <citation type="submission" date="2022-07" db="EMBL/GenBank/DDBJ databases">
        <authorList>
            <person name="Xamxidin M."/>
            <person name="Wu M."/>
        </authorList>
    </citation>
    <scope>NUCLEOTIDE SEQUENCE [LARGE SCALE GENOMIC DNA]</scope>
    <source>
        <strain evidence="2 3">NBRC 111650</strain>
    </source>
</reference>
<gene>
    <name evidence="2" type="ORF">NQT62_13355</name>
</gene>
<organism evidence="2 3">
    <name type="scientific">Limnobacter humi</name>
    <dbReference type="NCBI Taxonomy" id="1778671"/>
    <lineage>
        <taxon>Bacteria</taxon>
        <taxon>Pseudomonadati</taxon>
        <taxon>Pseudomonadota</taxon>
        <taxon>Betaproteobacteria</taxon>
        <taxon>Burkholderiales</taxon>
        <taxon>Burkholderiaceae</taxon>
        <taxon>Limnobacter</taxon>
    </lineage>
</organism>
<accession>A0ABT1WIR8</accession>
<keyword evidence="3" id="KW-1185">Reference proteome</keyword>
<proteinExistence type="predicted"/>
<name>A0ABT1WIR8_9BURK</name>
<dbReference type="Proteomes" id="UP001204142">
    <property type="component" value="Unassembled WGS sequence"/>
</dbReference>
<evidence type="ECO:0000313" key="3">
    <source>
        <dbReference type="Proteomes" id="UP001204142"/>
    </source>
</evidence>